<reference evidence="1 2" key="1">
    <citation type="submission" date="2023-03" db="EMBL/GenBank/DDBJ databases">
        <title>Muricauda XX sp. nov. and Muricauda XXX sp. nov., two novel species isolated from Okinawa Trough.</title>
        <authorList>
            <person name="Cao W."/>
            <person name="Deng X."/>
        </authorList>
    </citation>
    <scope>NUCLEOTIDE SEQUENCE [LARGE SCALE GENOMIC DNA]</scope>
    <source>
        <strain evidence="1 2">81s02</strain>
    </source>
</reference>
<gene>
    <name evidence="1" type="ORF">PY091_09225</name>
</gene>
<dbReference type="RefSeq" id="WP_275649414.1">
    <property type="nucleotide sequence ID" value="NZ_JARFVA010000002.1"/>
</dbReference>
<protein>
    <submittedName>
        <fullName evidence="1">Uncharacterized protein</fullName>
    </submittedName>
</protein>
<sequence length="111" mass="12738">MGLYLLNVSVDSPDRYPDYIPENLSINDQESVIEILVEKVMGLGDVFVEYDDPDKEDHNGGSSFKIQLTFFTDAGPEANIMLSYRKKKKFPEYPSELIQHHYQKDTPPPEV</sequence>
<organism evidence="1 2">
    <name type="scientific">Flagellimonas okinawensis</name>
    <dbReference type="NCBI Taxonomy" id="3031324"/>
    <lineage>
        <taxon>Bacteria</taxon>
        <taxon>Pseudomonadati</taxon>
        <taxon>Bacteroidota</taxon>
        <taxon>Flavobacteriia</taxon>
        <taxon>Flavobacteriales</taxon>
        <taxon>Flavobacteriaceae</taxon>
        <taxon>Flagellimonas</taxon>
    </lineage>
</organism>
<proteinExistence type="predicted"/>
<accession>A0ABT5XNJ4</accession>
<evidence type="ECO:0000313" key="2">
    <source>
        <dbReference type="Proteomes" id="UP001217083"/>
    </source>
</evidence>
<dbReference type="Proteomes" id="UP001217083">
    <property type="component" value="Unassembled WGS sequence"/>
</dbReference>
<keyword evidence="2" id="KW-1185">Reference proteome</keyword>
<comment type="caution">
    <text evidence="1">The sequence shown here is derived from an EMBL/GenBank/DDBJ whole genome shotgun (WGS) entry which is preliminary data.</text>
</comment>
<name>A0ABT5XNJ4_9FLAO</name>
<dbReference type="EMBL" id="JARFVA010000002">
    <property type="protein sequence ID" value="MDF0707397.1"/>
    <property type="molecule type" value="Genomic_DNA"/>
</dbReference>
<evidence type="ECO:0000313" key="1">
    <source>
        <dbReference type="EMBL" id="MDF0707397.1"/>
    </source>
</evidence>